<proteinExistence type="predicted"/>
<dbReference type="EMBL" id="BK016269">
    <property type="protein sequence ID" value="DAG06317.1"/>
    <property type="molecule type" value="Genomic_DNA"/>
</dbReference>
<reference evidence="1" key="1">
    <citation type="journal article" date="2021" name="Proc. Natl. Acad. Sci. U.S.A.">
        <title>A Catalog of Tens of Thousands of Viruses from Human Metagenomes Reveals Hidden Associations with Chronic Diseases.</title>
        <authorList>
            <person name="Tisza M.J."/>
            <person name="Buck C.B."/>
        </authorList>
    </citation>
    <scope>NUCLEOTIDE SEQUENCE</scope>
    <source>
        <strain evidence="1">CtC4e1</strain>
    </source>
</reference>
<organism evidence="1">
    <name type="scientific">Siphoviridae sp. ctC4e1</name>
    <dbReference type="NCBI Taxonomy" id="2825375"/>
    <lineage>
        <taxon>Viruses</taxon>
        <taxon>Duplodnaviria</taxon>
        <taxon>Heunggongvirae</taxon>
        <taxon>Uroviricota</taxon>
        <taxon>Caudoviricetes</taxon>
    </lineage>
</organism>
<evidence type="ECO:0000313" key="1">
    <source>
        <dbReference type="EMBL" id="DAG06317.1"/>
    </source>
</evidence>
<sequence length="59" mass="7058">MILSSLNLMLELFDPIMEVLISRVLKVCLSRILLFPLYGYRLGFIFSPPYYLIHYRYLV</sequence>
<name>A0A8S5VHT5_9CAUD</name>
<accession>A0A8S5VHT5</accession>
<protein>
    <submittedName>
        <fullName evidence="1">Uncharacterized protein</fullName>
    </submittedName>
</protein>